<dbReference type="PANTHER" id="PTHR30336:SF4">
    <property type="entry name" value="ENVELOPE BIOGENESIS FACTOR ELYC"/>
    <property type="match status" value="1"/>
</dbReference>
<keyword evidence="1" id="KW-0472">Membrane</keyword>
<evidence type="ECO:0000313" key="3">
    <source>
        <dbReference type="EMBL" id="MCL2913178.1"/>
    </source>
</evidence>
<evidence type="ECO:0000313" key="4">
    <source>
        <dbReference type="Proteomes" id="UP001202831"/>
    </source>
</evidence>
<feature type="domain" description="DUF218" evidence="2">
    <location>
        <begin position="77"/>
        <end position="234"/>
    </location>
</feature>
<dbReference type="InterPro" id="IPR003848">
    <property type="entry name" value="DUF218"/>
</dbReference>
<dbReference type="EMBL" id="JAKIKT010000001">
    <property type="protein sequence ID" value="MCL2913178.1"/>
    <property type="molecule type" value="Genomic_DNA"/>
</dbReference>
<gene>
    <name evidence="3" type="ORF">L2725_05185</name>
</gene>
<organism evidence="3 4">
    <name type="scientific">Shewanella corallii</name>
    <dbReference type="NCBI Taxonomy" id="560080"/>
    <lineage>
        <taxon>Bacteria</taxon>
        <taxon>Pseudomonadati</taxon>
        <taxon>Pseudomonadota</taxon>
        <taxon>Gammaproteobacteria</taxon>
        <taxon>Alteromonadales</taxon>
        <taxon>Shewanellaceae</taxon>
        <taxon>Shewanella</taxon>
    </lineage>
</organism>
<keyword evidence="1" id="KW-0812">Transmembrane</keyword>
<comment type="caution">
    <text evidence="3">The sequence shown here is derived from an EMBL/GenBank/DDBJ whole genome shotgun (WGS) entry which is preliminary data.</text>
</comment>
<accession>A0ABT0N426</accession>
<proteinExistence type="predicted"/>
<keyword evidence="1" id="KW-1133">Transmembrane helix</keyword>
<dbReference type="RefSeq" id="WP_249247954.1">
    <property type="nucleotide sequence ID" value="NZ_JAKIKT010000001.1"/>
</dbReference>
<feature type="transmembrane region" description="Helical" evidence="1">
    <location>
        <begin position="12"/>
        <end position="30"/>
    </location>
</feature>
<dbReference type="PANTHER" id="PTHR30336">
    <property type="entry name" value="INNER MEMBRANE PROTEIN, PROBABLE PERMEASE"/>
    <property type="match status" value="1"/>
</dbReference>
<feature type="transmembrane region" description="Helical" evidence="1">
    <location>
        <begin position="37"/>
        <end position="57"/>
    </location>
</feature>
<name>A0ABT0N426_9GAMM</name>
<dbReference type="InterPro" id="IPR051599">
    <property type="entry name" value="Cell_Envelope_Assoc"/>
</dbReference>
<sequence length="251" mass="27682">MTFWLKKVVSQLIMPIPLTLLLLVMALVFWRSAGKKLVIAAMLLLGALSSNGVSNWLTGMLEQEYQVNNAPMSDGCVVMVLGSGMDDSIEGKALHQLSSVGLARLSEGLRQLSLGRDCMLVTSGWSGELSRNSYARVAADAAVELGVDPARIIQLPLAKDTIEEAQYLKMELGDVPFRLVTSAAHMPRAIKIFEHAGMHPQAAPADFRRRSSHWWVLSADNLLTSQRAIHEWAGQLWFNLKYDDGQAKHDD</sequence>
<dbReference type="Pfam" id="PF02698">
    <property type="entry name" value="DUF218"/>
    <property type="match status" value="1"/>
</dbReference>
<dbReference type="CDD" id="cd06259">
    <property type="entry name" value="YdcF-like"/>
    <property type="match status" value="1"/>
</dbReference>
<evidence type="ECO:0000256" key="1">
    <source>
        <dbReference type="SAM" id="Phobius"/>
    </source>
</evidence>
<reference evidence="3 4" key="1">
    <citation type="submission" date="2022-01" db="EMBL/GenBank/DDBJ databases">
        <title>Whole genome-based taxonomy of the Shewanellaceae.</title>
        <authorList>
            <person name="Martin-Rodriguez A.J."/>
        </authorList>
    </citation>
    <scope>NUCLEOTIDE SEQUENCE [LARGE SCALE GENOMIC DNA]</scope>
    <source>
        <strain evidence="3 4">DSM 21332</strain>
    </source>
</reference>
<dbReference type="Proteomes" id="UP001202831">
    <property type="component" value="Unassembled WGS sequence"/>
</dbReference>
<keyword evidence="4" id="KW-1185">Reference proteome</keyword>
<evidence type="ECO:0000259" key="2">
    <source>
        <dbReference type="Pfam" id="PF02698"/>
    </source>
</evidence>
<protein>
    <submittedName>
        <fullName evidence="3">YdcF family protein</fullName>
    </submittedName>
</protein>